<dbReference type="EMBL" id="JAINVZ010000038">
    <property type="protein sequence ID" value="MBY8889205.1"/>
    <property type="molecule type" value="Genomic_DNA"/>
</dbReference>
<dbReference type="Proteomes" id="UP001198565">
    <property type="component" value="Unassembled WGS sequence"/>
</dbReference>
<protein>
    <submittedName>
        <fullName evidence="2">Uncharacterized protein</fullName>
    </submittedName>
</protein>
<organism evidence="2 3">
    <name type="scientific">Streptantibioticus parmotrematis</name>
    <dbReference type="NCBI Taxonomy" id="2873249"/>
    <lineage>
        <taxon>Bacteria</taxon>
        <taxon>Bacillati</taxon>
        <taxon>Actinomycetota</taxon>
        <taxon>Actinomycetes</taxon>
        <taxon>Kitasatosporales</taxon>
        <taxon>Streptomycetaceae</taxon>
        <taxon>Streptantibioticus</taxon>
    </lineage>
</organism>
<evidence type="ECO:0000256" key="1">
    <source>
        <dbReference type="SAM" id="MobiDB-lite"/>
    </source>
</evidence>
<evidence type="ECO:0000313" key="2">
    <source>
        <dbReference type="EMBL" id="MBY8889205.1"/>
    </source>
</evidence>
<dbReference type="RefSeq" id="WP_222982335.1">
    <property type="nucleotide sequence ID" value="NZ_JAINVZ010000038.1"/>
</dbReference>
<proteinExistence type="predicted"/>
<feature type="non-terminal residue" evidence="2">
    <location>
        <position position="1"/>
    </location>
</feature>
<feature type="compositionally biased region" description="Polar residues" evidence="1">
    <location>
        <begin position="53"/>
        <end position="62"/>
    </location>
</feature>
<sequence length="209" mass="21701">RLAGAAPAVGSLILAVSGTTVVACALHQNQFPSTNSGAQRQGPPLTTALPRSPSATPTTSNHGAADAGSDTRPAPASSSSATVRAQHEQTVLGDRPAGDQAIQEVLEASSRRNLPVATEHQLTALGREVLLAEVTGAGRSTWPGYFGSTGTPWVYTRVRVQAAIARATSPGHADVHLVWTGTYPTGLEHDDQPATIHLQQQNGAWQPVQ</sequence>
<accession>A0ABS7R175</accession>
<feature type="region of interest" description="Disordered" evidence="1">
    <location>
        <begin position="31"/>
        <end position="98"/>
    </location>
</feature>
<comment type="caution">
    <text evidence="2">The sequence shown here is derived from an EMBL/GenBank/DDBJ whole genome shotgun (WGS) entry which is preliminary data.</text>
</comment>
<evidence type="ECO:0000313" key="3">
    <source>
        <dbReference type="Proteomes" id="UP001198565"/>
    </source>
</evidence>
<keyword evidence="3" id="KW-1185">Reference proteome</keyword>
<reference evidence="2 3" key="1">
    <citation type="submission" date="2021-08" db="EMBL/GenBank/DDBJ databases">
        <title>Streptomyces sp. PTM05 isolated from lichen.</title>
        <authorList>
            <person name="Somphong A."/>
            <person name="Phongsopitanun W."/>
            <person name="Tanasupawat S."/>
        </authorList>
    </citation>
    <scope>NUCLEOTIDE SEQUENCE [LARGE SCALE GENOMIC DNA]</scope>
    <source>
        <strain evidence="2 3">Ptm05</strain>
    </source>
</reference>
<gene>
    <name evidence="2" type="ORF">K7472_30810</name>
</gene>
<name>A0ABS7R175_9ACTN</name>